<proteinExistence type="predicted"/>
<dbReference type="Proteomes" id="UP000596145">
    <property type="component" value="Chromosome"/>
</dbReference>
<reference evidence="4 6" key="1">
    <citation type="submission" date="2020-12" db="EMBL/GenBank/DDBJ databases">
        <title>FDA dAtabase for Regulatory Grade micrObial Sequences (FDA-ARGOS): Supporting development and validation of Infectious Disease Dx tests.</title>
        <authorList>
            <person name="Sproer C."/>
            <person name="Gronow S."/>
            <person name="Severitt S."/>
            <person name="Schroder I."/>
            <person name="Tallon L."/>
            <person name="Sadzewicz L."/>
            <person name="Zhao X."/>
            <person name="Boylan J."/>
            <person name="Ott S."/>
            <person name="Bowen H."/>
            <person name="Vavikolanu K."/>
            <person name="Mehta A."/>
            <person name="Aluvathingal J."/>
            <person name="Nadendla S."/>
            <person name="Lowell S."/>
            <person name="Myers T."/>
            <person name="Yan Y."/>
            <person name="Sichtig H."/>
        </authorList>
    </citation>
    <scope>NUCLEOTIDE SEQUENCE [LARGE SCALE GENOMIC DNA]</scope>
    <source>
        <strain evidence="4 6">FDAARGOS_1053</strain>
        <strain evidence="5">FDAARGOS_1191</strain>
    </source>
</reference>
<sequence length="210" mass="22870">MSVTEELVRYIEQTTVDDDFHVRARNDAREFGLSAPDISSGQLLSLLAALVATDSNRSGVAATPAAGIVGLYLFDGLGPDGHLTFIDPEHEHQNQAKDVFRAAGHSHYRFLPSRPLEVMGRLAPDSYRIVVGDVPALDLPTFIDEAWPLLQSGGVLVLLDALFDGLLGDETRTDREFVSAREADEKLRSFEDALITRLPLGAGAIIAFKK</sequence>
<evidence type="ECO:0000256" key="2">
    <source>
        <dbReference type="ARBA" id="ARBA00022679"/>
    </source>
</evidence>
<organism evidence="4 6">
    <name type="scientific">Corynebacterium glucuronolyticum</name>
    <dbReference type="NCBI Taxonomy" id="39791"/>
    <lineage>
        <taxon>Bacteria</taxon>
        <taxon>Bacillati</taxon>
        <taxon>Actinomycetota</taxon>
        <taxon>Actinomycetes</taxon>
        <taxon>Mycobacteriales</taxon>
        <taxon>Corynebacteriaceae</taxon>
        <taxon>Corynebacterium</taxon>
    </lineage>
</organism>
<dbReference type="RefSeq" id="WP_005395914.1">
    <property type="nucleotide sequence ID" value="NZ_CP066007.1"/>
</dbReference>
<evidence type="ECO:0000313" key="6">
    <source>
        <dbReference type="Proteomes" id="UP000596145"/>
    </source>
</evidence>
<dbReference type="GeneID" id="92759721"/>
<protein>
    <submittedName>
        <fullName evidence="4">O-methyltransferase</fullName>
    </submittedName>
</protein>
<dbReference type="SUPFAM" id="SSF53335">
    <property type="entry name" value="S-adenosyl-L-methionine-dependent methyltransferases"/>
    <property type="match status" value="1"/>
</dbReference>
<name>A0A7T4EEQ4_9CORY</name>
<dbReference type="InterPro" id="IPR002935">
    <property type="entry name" value="SAM_O-MeTrfase"/>
</dbReference>
<dbReference type="InterPro" id="IPR029063">
    <property type="entry name" value="SAM-dependent_MTases_sf"/>
</dbReference>
<keyword evidence="1 4" id="KW-0489">Methyltransferase</keyword>
<dbReference type="EMBL" id="CP069534">
    <property type="protein sequence ID" value="QRP71463.1"/>
    <property type="molecule type" value="Genomic_DNA"/>
</dbReference>
<dbReference type="Proteomes" id="UP000617681">
    <property type="component" value="Chromosome"/>
</dbReference>
<dbReference type="Gene3D" id="3.40.50.150">
    <property type="entry name" value="Vaccinia Virus protein VP39"/>
    <property type="match status" value="1"/>
</dbReference>
<dbReference type="GO" id="GO:0008171">
    <property type="term" value="F:O-methyltransferase activity"/>
    <property type="evidence" value="ECO:0007669"/>
    <property type="project" value="InterPro"/>
</dbReference>
<dbReference type="OrthoDB" id="4774874at2"/>
<evidence type="ECO:0000313" key="5">
    <source>
        <dbReference type="EMBL" id="QRP71463.1"/>
    </source>
</evidence>
<dbReference type="EMBL" id="CP066007">
    <property type="protein sequence ID" value="QQB46026.1"/>
    <property type="molecule type" value="Genomic_DNA"/>
</dbReference>
<keyword evidence="3" id="KW-0949">S-adenosyl-L-methionine</keyword>
<dbReference type="Pfam" id="PF01596">
    <property type="entry name" value="Methyltransf_3"/>
    <property type="match status" value="1"/>
</dbReference>
<evidence type="ECO:0000313" key="4">
    <source>
        <dbReference type="EMBL" id="QQB46026.1"/>
    </source>
</evidence>
<accession>A0A7T4EEQ4</accession>
<evidence type="ECO:0000256" key="1">
    <source>
        <dbReference type="ARBA" id="ARBA00022603"/>
    </source>
</evidence>
<evidence type="ECO:0000256" key="3">
    <source>
        <dbReference type="ARBA" id="ARBA00022691"/>
    </source>
</evidence>
<dbReference type="AlphaFoldDB" id="A0A7T4EEQ4"/>
<gene>
    <name evidence="4" type="ORF">I6I10_11295</name>
    <name evidence="5" type="ORF">I6J21_04830</name>
</gene>
<dbReference type="GO" id="GO:0032259">
    <property type="term" value="P:methylation"/>
    <property type="evidence" value="ECO:0007669"/>
    <property type="project" value="UniProtKB-KW"/>
</dbReference>
<keyword evidence="2 4" id="KW-0808">Transferase</keyword>